<organism evidence="2 3">
    <name type="scientific">Clostridium acetireducens DSM 10703</name>
    <dbReference type="NCBI Taxonomy" id="1121290"/>
    <lineage>
        <taxon>Bacteria</taxon>
        <taxon>Bacillati</taxon>
        <taxon>Bacillota</taxon>
        <taxon>Clostridia</taxon>
        <taxon>Eubacteriales</taxon>
        <taxon>Clostridiaceae</taxon>
        <taxon>Clostridium</taxon>
    </lineage>
</organism>
<evidence type="ECO:0000259" key="1">
    <source>
        <dbReference type="Pfam" id="PF03235"/>
    </source>
</evidence>
<evidence type="ECO:0000313" key="2">
    <source>
        <dbReference type="EMBL" id="OFI01416.1"/>
    </source>
</evidence>
<dbReference type="PANTHER" id="PTHR39639:SF1">
    <property type="entry name" value="DUF262 DOMAIN-CONTAINING PROTEIN"/>
    <property type="match status" value="1"/>
</dbReference>
<dbReference type="InterPro" id="IPR004919">
    <property type="entry name" value="GmrSD_N"/>
</dbReference>
<dbReference type="EMBL" id="LZFO01000045">
    <property type="protein sequence ID" value="OFI01416.1"/>
    <property type="molecule type" value="Genomic_DNA"/>
</dbReference>
<dbReference type="Proteomes" id="UP000175744">
    <property type="component" value="Unassembled WGS sequence"/>
</dbReference>
<name>A0A1E8EW89_9CLOT</name>
<dbReference type="STRING" id="1121290.CLAOCE_21410"/>
<sequence length="120" mass="14295">MNKELIYDPFYQRNFVWSPIHQKEFIKTIILGYTCPEIFIAEGELDLETHIKYIHVIDGQQRLRTIDSYFGNKLEVDGKKFKDLSEDEIVEATEDVVKMKGKLYKIFNNSINLFFLYKFS</sequence>
<dbReference type="PANTHER" id="PTHR39639">
    <property type="entry name" value="CHROMOSOME 16, WHOLE GENOME SHOTGUN SEQUENCE"/>
    <property type="match status" value="1"/>
</dbReference>
<gene>
    <name evidence="2" type="ORF">CLOACE_21410</name>
</gene>
<proteinExistence type="predicted"/>
<keyword evidence="3" id="KW-1185">Reference proteome</keyword>
<reference evidence="2 3" key="1">
    <citation type="submission" date="2016-06" db="EMBL/GenBank/DDBJ databases">
        <title>Genome sequence of Clostridium acetireducens DSM 10703.</title>
        <authorList>
            <person name="Poehlein A."/>
            <person name="Fluechter S."/>
            <person name="Duerre P."/>
            <person name="Daniel R."/>
        </authorList>
    </citation>
    <scope>NUCLEOTIDE SEQUENCE [LARGE SCALE GENOMIC DNA]</scope>
    <source>
        <strain evidence="2 3">DSM 10703</strain>
    </source>
</reference>
<comment type="caution">
    <text evidence="2">The sequence shown here is derived from an EMBL/GenBank/DDBJ whole genome shotgun (WGS) entry which is preliminary data.</text>
</comment>
<dbReference type="AlphaFoldDB" id="A0A1E8EW89"/>
<accession>A0A1E8EW89</accession>
<dbReference type="Pfam" id="PF03235">
    <property type="entry name" value="GmrSD_N"/>
    <property type="match status" value="1"/>
</dbReference>
<feature type="domain" description="GmrSD restriction endonucleases N-terminal" evidence="1">
    <location>
        <begin position="6"/>
        <end position="103"/>
    </location>
</feature>
<dbReference type="RefSeq" id="WP_070111222.1">
    <property type="nucleotide sequence ID" value="NZ_LZFO01000045.1"/>
</dbReference>
<dbReference type="OrthoDB" id="9770340at2"/>
<protein>
    <recommendedName>
        <fullName evidence="1">GmrSD restriction endonucleases N-terminal domain-containing protein</fullName>
    </recommendedName>
</protein>
<evidence type="ECO:0000313" key="3">
    <source>
        <dbReference type="Proteomes" id="UP000175744"/>
    </source>
</evidence>